<dbReference type="EMBL" id="KX229736">
    <property type="protein sequence ID" value="ANH51243.1"/>
    <property type="molecule type" value="Genomic_DNA"/>
</dbReference>
<dbReference type="GO" id="GO:0004519">
    <property type="term" value="F:endonuclease activity"/>
    <property type="evidence" value="ECO:0007669"/>
    <property type="project" value="UniProtKB-KW"/>
</dbReference>
<keyword evidence="1" id="KW-0255">Endonuclease</keyword>
<keyword evidence="1" id="KW-0540">Nuclease</keyword>
<organism evidence="1 2">
    <name type="scientific">Campylobacter phage PC5</name>
    <dbReference type="NCBI Taxonomy" id="1541690"/>
    <lineage>
        <taxon>Viruses</taxon>
        <taxon>Duplodnaviria</taxon>
        <taxon>Heunggongvirae</taxon>
        <taxon>Uroviricota</taxon>
        <taxon>Caudoviricetes</taxon>
        <taxon>Connertonviridae</taxon>
        <taxon>Fletchervirus</taxon>
        <taxon>Fletchervirus PC5</taxon>
    </lineage>
</organism>
<accession>A0A1B0XVV5</accession>
<keyword evidence="1" id="KW-0378">Hydrolase</keyword>
<sequence length="642" mass="74493">MDRILFLNSLGYKPISQNVSKDLEVECKNGHIFRRPFSDFKRGSVNCPKCEVQAKMELLNNLGYEIISNSLGNDLEVRCKNGHIFKKTFSYFKTGCAKCPVCEKTEKYTFLNNLGYKTISENLADHLKVECKNGHIFKRPFSDFKKGVIRCLKCEEQGKINFLHNLGYEIITDNLNKSMIVKCKNKHTFKRDFDTFKKGFTNCPECEKQEKISFLEDLKYTVVSDNLSKNLVVQCKYGHTFKRDFITFKQGSINCPECEKQEKIMFLNNLGFEILSENLSNKLIVKCKKGHVFTRNYGSFKEGITICLECEKDNKILHLSTLGYEIISENMADNLQVKCNKGHVFNRTYGNFKKGQTICPICDPFNSSFENEVANLLNNYIKGNRSILNGKELDFYLPEYNLAIECNGDYWHSEQMGKNNSYHLDKTEKCESKGIQLLHVFESSWNEKKDIWISIINNKLGKSGKIMARKCVLREVSKTEEKEFLNENHLQGFTGSFICYGLYFNNELVCLMSFGKPRFTSKYDWELIRLCTKMGVNVIGGASKLLSYFHKHNKGSLISYSDRLYSNGEIYKKLGFTFSHYSKPGYYYFKNGTKYSRQQFMKHKLKDKLEKFDPKLTESENMGLNGYHKVWDCGQGVWVKMI</sequence>
<gene>
    <name evidence="1" type="ORF">PC5_00124</name>
</gene>
<evidence type="ECO:0000313" key="2">
    <source>
        <dbReference type="Proteomes" id="UP000221511"/>
    </source>
</evidence>
<keyword evidence="2" id="KW-1185">Reference proteome</keyword>
<dbReference type="Proteomes" id="UP000221511">
    <property type="component" value="Segment"/>
</dbReference>
<name>A0A1B0XVV5_9CAUD</name>
<proteinExistence type="predicted"/>
<reference evidence="1 2" key="1">
    <citation type="submission" date="2016-05" db="EMBL/GenBank/DDBJ databases">
        <title>Campylobacter bacteriophages isolated in Slovenia.</title>
        <authorList>
            <person name="Janez N."/>
            <person name="Peterka M."/>
            <person name="Accetto T."/>
        </authorList>
    </citation>
    <scope>NUCLEOTIDE SEQUENCE [LARGE SCALE GENOMIC DNA]</scope>
</reference>
<dbReference type="CDD" id="cd22328">
    <property type="entry name" value="Hef-like"/>
    <property type="match status" value="1"/>
</dbReference>
<evidence type="ECO:0000313" key="1">
    <source>
        <dbReference type="EMBL" id="ANH51243.1"/>
    </source>
</evidence>
<protein>
    <submittedName>
        <fullName evidence="1">Putative Hef-like homing endonuclease</fullName>
    </submittedName>
</protein>
<dbReference type="Gene3D" id="3.40.960.10">
    <property type="entry name" value="VSR Endonuclease"/>
    <property type="match status" value="1"/>
</dbReference>